<name>A0A235BPB0_UNCW3</name>
<evidence type="ECO:0000256" key="4">
    <source>
        <dbReference type="ARBA" id="ARBA00032089"/>
    </source>
</evidence>
<comment type="caution">
    <text evidence="6">The sequence shown here is derived from an EMBL/GenBank/DDBJ whole genome shotgun (WGS) entry which is preliminary data.</text>
</comment>
<dbReference type="Pfam" id="PF04085">
    <property type="entry name" value="MreC"/>
    <property type="match status" value="1"/>
</dbReference>
<dbReference type="InterPro" id="IPR042175">
    <property type="entry name" value="Cell/Rod_MreC_2"/>
</dbReference>
<comment type="similarity">
    <text evidence="1">Belongs to the MreC family.</text>
</comment>
<evidence type="ECO:0000256" key="3">
    <source>
        <dbReference type="ARBA" id="ARBA00022960"/>
    </source>
</evidence>
<evidence type="ECO:0000313" key="7">
    <source>
        <dbReference type="Proteomes" id="UP000215559"/>
    </source>
</evidence>
<dbReference type="Proteomes" id="UP000215559">
    <property type="component" value="Unassembled WGS sequence"/>
</dbReference>
<evidence type="ECO:0000256" key="1">
    <source>
        <dbReference type="ARBA" id="ARBA00009369"/>
    </source>
</evidence>
<evidence type="ECO:0000259" key="5">
    <source>
        <dbReference type="Pfam" id="PF04085"/>
    </source>
</evidence>
<dbReference type="PANTHER" id="PTHR34138">
    <property type="entry name" value="CELL SHAPE-DETERMINING PROTEIN MREC"/>
    <property type="match status" value="1"/>
</dbReference>
<dbReference type="AlphaFoldDB" id="A0A235BPB0"/>
<dbReference type="InterPro" id="IPR055342">
    <property type="entry name" value="MreC_beta-barrel_core"/>
</dbReference>
<dbReference type="InterPro" id="IPR007221">
    <property type="entry name" value="MreC"/>
</dbReference>
<organism evidence="6 7">
    <name type="scientific">candidate division WOR-3 bacterium JGI_Cruoil_03_51_56</name>
    <dbReference type="NCBI Taxonomy" id="1973747"/>
    <lineage>
        <taxon>Bacteria</taxon>
        <taxon>Bacteria division WOR-3</taxon>
    </lineage>
</organism>
<dbReference type="Gene3D" id="2.40.10.350">
    <property type="entry name" value="Rod shape-determining protein MreC, domain 2"/>
    <property type="match status" value="1"/>
</dbReference>
<dbReference type="GO" id="GO:0005886">
    <property type="term" value="C:plasma membrane"/>
    <property type="evidence" value="ECO:0007669"/>
    <property type="project" value="TreeGrafter"/>
</dbReference>
<gene>
    <name evidence="6" type="primary">mreC</name>
    <name evidence="6" type="ORF">CH330_09500</name>
</gene>
<feature type="domain" description="Rod shape-determining protein MreC beta-barrel core" evidence="5">
    <location>
        <begin position="102"/>
        <end position="247"/>
    </location>
</feature>
<dbReference type="EMBL" id="NOZP01000183">
    <property type="protein sequence ID" value="OYD14032.1"/>
    <property type="molecule type" value="Genomic_DNA"/>
</dbReference>
<protein>
    <recommendedName>
        <fullName evidence="2">Cell shape-determining protein MreC</fullName>
    </recommendedName>
    <alternativeName>
        <fullName evidence="4">Cell shape protein MreC</fullName>
    </alternativeName>
</protein>
<evidence type="ECO:0000313" key="6">
    <source>
        <dbReference type="EMBL" id="OYD14032.1"/>
    </source>
</evidence>
<dbReference type="NCBIfam" id="TIGR00219">
    <property type="entry name" value="mreC"/>
    <property type="match status" value="1"/>
</dbReference>
<reference evidence="6 7" key="1">
    <citation type="submission" date="2017-07" db="EMBL/GenBank/DDBJ databases">
        <title>Recovery of genomes from metagenomes via a dereplication, aggregation, and scoring strategy.</title>
        <authorList>
            <person name="Sieber C.M."/>
            <person name="Probst A.J."/>
            <person name="Sharrar A."/>
            <person name="Thomas B.C."/>
            <person name="Hess M."/>
            <person name="Tringe S.G."/>
            <person name="Banfield J.F."/>
        </authorList>
    </citation>
    <scope>NUCLEOTIDE SEQUENCE [LARGE SCALE GENOMIC DNA]</scope>
    <source>
        <strain evidence="6">JGI_Cruoil_03_51_56</strain>
    </source>
</reference>
<proteinExistence type="inferred from homology"/>
<dbReference type="InterPro" id="IPR042177">
    <property type="entry name" value="Cell/Rod_1"/>
</dbReference>
<sequence>MHRKKFGTWQDRASWFLIFLGLVMLLIPKTTRIVITVPIQTALLAPLRGTSILKRNIFRLKAENRRLSLLATELAVENARLETVSRHTSAFPEGLDLVSAPIITRDLITLERYLVVSRGRKHKIRLGAPALSADGIIGKVIAVGNHQALIQTIFDPDLRIAVTNLRSRITALARPDGYHLLKLDYAPKASDFKPGDTIVTAGLGGTFPKGLRLGIVVSVLDEPNDLFKSVKLRPFCDIARLEEVFLLRIPPGTSRYQKSGWLDNIGPLEIHAPEEPDF</sequence>
<keyword evidence="3" id="KW-0133">Cell shape</keyword>
<evidence type="ECO:0000256" key="2">
    <source>
        <dbReference type="ARBA" id="ARBA00013855"/>
    </source>
</evidence>
<dbReference type="Gene3D" id="2.40.10.340">
    <property type="entry name" value="Rod shape-determining protein MreC, domain 1"/>
    <property type="match status" value="1"/>
</dbReference>
<dbReference type="GO" id="GO:0008360">
    <property type="term" value="P:regulation of cell shape"/>
    <property type="evidence" value="ECO:0007669"/>
    <property type="project" value="UniProtKB-KW"/>
</dbReference>
<accession>A0A235BPB0</accession>
<dbReference type="PANTHER" id="PTHR34138:SF1">
    <property type="entry name" value="CELL SHAPE-DETERMINING PROTEIN MREC"/>
    <property type="match status" value="1"/>
</dbReference>